<dbReference type="InterPro" id="IPR004143">
    <property type="entry name" value="BPL_LPL_catalytic"/>
</dbReference>
<dbReference type="Gene3D" id="3.30.930.10">
    <property type="entry name" value="Bira Bifunctional Protein, Domain 2"/>
    <property type="match status" value="1"/>
</dbReference>
<accession>B1C9M8</accession>
<evidence type="ECO:0000256" key="5">
    <source>
        <dbReference type="ARBA" id="ARBA00022741"/>
    </source>
</evidence>
<dbReference type="NCBIfam" id="TIGR00545">
    <property type="entry name" value="lipoyltrans"/>
    <property type="match status" value="1"/>
</dbReference>
<dbReference type="EC" id="6.3.1.20" evidence="3"/>
<dbReference type="GO" id="GO:0005737">
    <property type="term" value="C:cytoplasm"/>
    <property type="evidence" value="ECO:0007669"/>
    <property type="project" value="TreeGrafter"/>
</dbReference>
<dbReference type="Gene3D" id="3.30.390.50">
    <property type="entry name" value="CO dehydrogenase flavoprotein, C-terminal domain"/>
    <property type="match status" value="1"/>
</dbReference>
<evidence type="ECO:0000256" key="7">
    <source>
        <dbReference type="ARBA" id="ARBA00048037"/>
    </source>
</evidence>
<comment type="catalytic activity">
    <reaction evidence="7">
        <text>L-lysyl-[lipoyl-carrier protein] + (R)-lipoate + ATP = N(6)-[(R)-lipoyl]-L-lysyl-[lipoyl-carrier protein] + AMP + diphosphate + H(+)</text>
        <dbReference type="Rhea" id="RHEA:49288"/>
        <dbReference type="Rhea" id="RHEA-COMP:10500"/>
        <dbReference type="Rhea" id="RHEA-COMP:10502"/>
        <dbReference type="ChEBI" id="CHEBI:15378"/>
        <dbReference type="ChEBI" id="CHEBI:29969"/>
        <dbReference type="ChEBI" id="CHEBI:30616"/>
        <dbReference type="ChEBI" id="CHEBI:33019"/>
        <dbReference type="ChEBI" id="CHEBI:83088"/>
        <dbReference type="ChEBI" id="CHEBI:83099"/>
        <dbReference type="ChEBI" id="CHEBI:456215"/>
        <dbReference type="EC" id="6.3.1.20"/>
    </reaction>
</comment>
<evidence type="ECO:0000256" key="4">
    <source>
        <dbReference type="ARBA" id="ARBA00022598"/>
    </source>
</evidence>
<sequence length="316" mass="36649">MAFENYVMNNDDFKDDYVFFYIHSPSIIVGKHQNTIEEINSKYVKENDIIVARRNTGGGAVYHDEGNLNFSFITTKKEDENEIDFKKYTLPIINALKKLGVDAYLSGRNDILVDGKKISGNAQGLNKNKVLHHGTLMFNVDVESLVNSLNVSQMKIESKAIKSVKSRVLNIKDVLDIKMDIYQFKDFILDEIFSEMDMEEYRLTDKDYENIEKLVKDKYGTWEFNYGYSPKFSIKNKKKFESSGLIEVMLDVKSGIIEDIKISGDYFSVKETDELEDMIKGFNYREDDIKSLLETIKLDDYITNIKNEEFISLLFD</sequence>
<dbReference type="SUPFAM" id="SSF82649">
    <property type="entry name" value="SufE/NifU"/>
    <property type="match status" value="1"/>
</dbReference>
<dbReference type="SUPFAM" id="SSF55681">
    <property type="entry name" value="Class II aaRS and biotin synthetases"/>
    <property type="match status" value="1"/>
</dbReference>
<keyword evidence="4 9" id="KW-0436">Ligase</keyword>
<dbReference type="GO" id="GO:0017118">
    <property type="term" value="F:lipoyltransferase activity"/>
    <property type="evidence" value="ECO:0007669"/>
    <property type="project" value="TreeGrafter"/>
</dbReference>
<dbReference type="AlphaFoldDB" id="B1C9M8"/>
<gene>
    <name evidence="9" type="ORF">ANASTE_02330</name>
</gene>
<dbReference type="PANTHER" id="PTHR12561:SF3">
    <property type="entry name" value="LIPOYLTRANSFERASE 1, MITOCHONDRIAL"/>
    <property type="match status" value="1"/>
</dbReference>
<feature type="domain" description="BPL/LPL catalytic" evidence="8">
    <location>
        <begin position="12"/>
        <end position="200"/>
    </location>
</feature>
<dbReference type="GO" id="GO:0016979">
    <property type="term" value="F:lipoate-protein ligase activity"/>
    <property type="evidence" value="ECO:0007669"/>
    <property type="project" value="UniProtKB-EC"/>
</dbReference>
<dbReference type="HOGENOM" id="CLU_022986_0_2_9"/>
<dbReference type="STRING" id="445971.ANASTE_02330"/>
<dbReference type="UniPathway" id="UPA00537">
    <property type="reaction ID" value="UER00594"/>
</dbReference>
<dbReference type="PROSITE" id="PS51733">
    <property type="entry name" value="BPL_LPL_CATALYTIC"/>
    <property type="match status" value="1"/>
</dbReference>
<dbReference type="InterPro" id="IPR019491">
    <property type="entry name" value="Lipoate_protein_ligase_C"/>
</dbReference>
<proteinExistence type="predicted"/>
<comment type="pathway">
    <text evidence="2">Protein modification; protein lipoylation via exogenous pathway; protein N(6)-(lipoyl)lysine from lipoate: step 1/2.</text>
</comment>
<evidence type="ECO:0000256" key="6">
    <source>
        <dbReference type="ARBA" id="ARBA00022840"/>
    </source>
</evidence>
<evidence type="ECO:0000256" key="2">
    <source>
        <dbReference type="ARBA" id="ARBA00005124"/>
    </source>
</evidence>
<dbReference type="FunFam" id="3.30.930.10:FF:000072">
    <property type="entry name" value="Lipoate--protein ligase"/>
    <property type="match status" value="1"/>
</dbReference>
<keyword evidence="5" id="KW-0547">Nucleotide-binding</keyword>
<dbReference type="PANTHER" id="PTHR12561">
    <property type="entry name" value="LIPOATE-PROTEIN LIGASE"/>
    <property type="match status" value="1"/>
</dbReference>
<dbReference type="GO" id="GO:0005524">
    <property type="term" value="F:ATP binding"/>
    <property type="evidence" value="ECO:0007669"/>
    <property type="project" value="UniProtKB-KW"/>
</dbReference>
<name>B1C9M8_9FIRM</name>
<protein>
    <recommendedName>
        <fullName evidence="3">lipoate--protein ligase</fullName>
        <ecNumber evidence="3">6.3.1.20</ecNumber>
    </recommendedName>
</protein>
<dbReference type="InterPro" id="IPR045864">
    <property type="entry name" value="aa-tRNA-synth_II/BPL/LPL"/>
</dbReference>
<evidence type="ECO:0000256" key="3">
    <source>
        <dbReference type="ARBA" id="ARBA00012367"/>
    </source>
</evidence>
<keyword evidence="6" id="KW-0067">ATP-binding</keyword>
<evidence type="ECO:0000259" key="8">
    <source>
        <dbReference type="PROSITE" id="PS51733"/>
    </source>
</evidence>
<reference evidence="9" key="2">
    <citation type="submission" date="2013-08" db="EMBL/GenBank/DDBJ databases">
        <title>Draft genome sequence of Anaerofustis stercorihominis (DSM 17244).</title>
        <authorList>
            <person name="Sudarsanam P."/>
            <person name="Ley R."/>
            <person name="Guruge J."/>
            <person name="Turnbaugh P.J."/>
            <person name="Mahowald M."/>
            <person name="Liep D."/>
            <person name="Gordon J."/>
        </authorList>
    </citation>
    <scope>NUCLEOTIDE SEQUENCE</scope>
    <source>
        <strain evidence="9">DSM 17244</strain>
    </source>
</reference>
<dbReference type="GO" id="GO:0009249">
    <property type="term" value="P:protein lipoylation"/>
    <property type="evidence" value="ECO:0007669"/>
    <property type="project" value="InterPro"/>
</dbReference>
<reference evidence="9" key="1">
    <citation type="submission" date="2008-01" db="EMBL/GenBank/DDBJ databases">
        <authorList>
            <person name="Fulton L."/>
            <person name="Clifton S."/>
            <person name="Fulton B."/>
            <person name="Xu J."/>
            <person name="Minx P."/>
            <person name="Pepin K.H."/>
            <person name="Johnson M."/>
            <person name="Thiruvilangam P."/>
            <person name="Bhonagiri V."/>
            <person name="Nash W.E."/>
            <person name="Mardis E.R."/>
            <person name="Wilson R.K."/>
        </authorList>
    </citation>
    <scope>NUCLEOTIDE SEQUENCE [LARGE SCALE GENOMIC DNA]</scope>
    <source>
        <strain evidence="9">DSM 17244</strain>
    </source>
</reference>
<dbReference type="Pfam" id="PF21948">
    <property type="entry name" value="LplA-B_cat"/>
    <property type="match status" value="1"/>
</dbReference>
<comment type="pathway">
    <text evidence="1">Protein modification; protein lipoylation via exogenous pathway; protein N(6)-(lipoyl)lysine from lipoate: step 2/2.</text>
</comment>
<dbReference type="EMBL" id="ABIL02000006">
    <property type="protein sequence ID" value="EDS72599.1"/>
    <property type="molecule type" value="Genomic_DNA"/>
</dbReference>
<dbReference type="Proteomes" id="UP000005178">
    <property type="component" value="Unassembled WGS sequence"/>
</dbReference>
<dbReference type="Pfam" id="PF10437">
    <property type="entry name" value="Lip_prot_lig_C"/>
    <property type="match status" value="1"/>
</dbReference>
<dbReference type="CDD" id="cd16443">
    <property type="entry name" value="LplA"/>
    <property type="match status" value="1"/>
</dbReference>
<evidence type="ECO:0000313" key="10">
    <source>
        <dbReference type="Proteomes" id="UP000005178"/>
    </source>
</evidence>
<dbReference type="InterPro" id="IPR004562">
    <property type="entry name" value="LipoylTrfase_LipoateP_Ligase"/>
</dbReference>
<organism evidence="9 10">
    <name type="scientific">Anaerofustis stercorihominis DSM 17244</name>
    <dbReference type="NCBI Taxonomy" id="445971"/>
    <lineage>
        <taxon>Bacteria</taxon>
        <taxon>Bacillati</taxon>
        <taxon>Bacillota</taxon>
        <taxon>Clostridia</taxon>
        <taxon>Eubacteriales</taxon>
        <taxon>Eubacteriaceae</taxon>
        <taxon>Anaerofustis</taxon>
    </lineage>
</organism>
<comment type="caution">
    <text evidence="9">The sequence shown here is derived from an EMBL/GenBank/DDBJ whole genome shotgun (WGS) entry which is preliminary data.</text>
</comment>
<evidence type="ECO:0000313" key="9">
    <source>
        <dbReference type="EMBL" id="EDS72599.1"/>
    </source>
</evidence>
<keyword evidence="10" id="KW-1185">Reference proteome</keyword>
<evidence type="ECO:0000256" key="1">
    <source>
        <dbReference type="ARBA" id="ARBA00005085"/>
    </source>
</evidence>
<dbReference type="eggNOG" id="COG0095">
    <property type="taxonomic scope" value="Bacteria"/>
</dbReference>